<reference evidence="2 3" key="1">
    <citation type="submission" date="2024-02" db="EMBL/GenBank/DDBJ databases">
        <title>Rubritalea halochordaticola NBRC 107102.</title>
        <authorList>
            <person name="Ichikawa N."/>
            <person name="Katano-Makiyama Y."/>
            <person name="Hidaka K."/>
        </authorList>
    </citation>
    <scope>NUCLEOTIDE SEQUENCE [LARGE SCALE GENOMIC DNA]</scope>
    <source>
        <strain evidence="2 3">NBRC 107102</strain>
    </source>
</reference>
<name>A0ABP9V4Z7_9BACT</name>
<keyword evidence="3" id="KW-1185">Reference proteome</keyword>
<dbReference type="EMBL" id="BAABRL010000011">
    <property type="protein sequence ID" value="GAA5497045.1"/>
    <property type="molecule type" value="Genomic_DNA"/>
</dbReference>
<evidence type="ECO:0008006" key="4">
    <source>
        <dbReference type="Google" id="ProtNLM"/>
    </source>
</evidence>
<comment type="caution">
    <text evidence="2">The sequence shown here is derived from an EMBL/GenBank/DDBJ whole genome shotgun (WGS) entry which is preliminary data.</text>
</comment>
<keyword evidence="1" id="KW-0732">Signal</keyword>
<feature type="signal peptide" evidence="1">
    <location>
        <begin position="1"/>
        <end position="28"/>
    </location>
</feature>
<organism evidence="2 3">
    <name type="scientific">Rubritalea halochordaticola</name>
    <dbReference type="NCBI Taxonomy" id="714537"/>
    <lineage>
        <taxon>Bacteria</taxon>
        <taxon>Pseudomonadati</taxon>
        <taxon>Verrucomicrobiota</taxon>
        <taxon>Verrucomicrobiia</taxon>
        <taxon>Verrucomicrobiales</taxon>
        <taxon>Rubritaleaceae</taxon>
        <taxon>Rubritalea</taxon>
    </lineage>
</organism>
<feature type="chain" id="PRO_5045399469" description="PEP-CTERM sorting domain-containing protein" evidence="1">
    <location>
        <begin position="29"/>
        <end position="219"/>
    </location>
</feature>
<protein>
    <recommendedName>
        <fullName evidence="4">PEP-CTERM sorting domain-containing protein</fullName>
    </recommendedName>
</protein>
<proteinExistence type="predicted"/>
<dbReference type="RefSeq" id="WP_346189620.1">
    <property type="nucleotide sequence ID" value="NZ_BAABRL010000011.1"/>
</dbReference>
<evidence type="ECO:0000313" key="3">
    <source>
        <dbReference type="Proteomes" id="UP001424741"/>
    </source>
</evidence>
<dbReference type="Proteomes" id="UP001424741">
    <property type="component" value="Unassembled WGS sequence"/>
</dbReference>
<evidence type="ECO:0000256" key="1">
    <source>
        <dbReference type="SAM" id="SignalP"/>
    </source>
</evidence>
<accession>A0ABP9V4Z7</accession>
<gene>
    <name evidence="2" type="ORF">Rhal01_03233</name>
</gene>
<dbReference type="NCBIfam" id="NF041539">
    <property type="entry name" value="choice_anch_R"/>
    <property type="match status" value="1"/>
</dbReference>
<evidence type="ECO:0000313" key="2">
    <source>
        <dbReference type="EMBL" id="GAA5497045.1"/>
    </source>
</evidence>
<sequence length="219" mass="23243">MKILLFSVCSKFILASGFTWLGISSLQAATVLDNRGSHTTALVTLAPDSWHAVPIEVDGQSYELATITVDFSDPVAGNLYAGIWSSSIFQPGSEIETLLLVSGTGTAEKTFASLAPTVLNANTNYYVVFGVFNGGGDAFLQVNQQDFSIDQGGWTFNTGDNSVPQTTFRSVNEGATWSSDGITASPARISIDATAIPEPTTSVMLGVFVFAAFARHRRA</sequence>